<organism evidence="1 2">
    <name type="scientific">Treponema socranskii subsp. socranskii VPI DR56BR1116 = ATCC 35536</name>
    <dbReference type="NCBI Taxonomy" id="1125725"/>
    <lineage>
        <taxon>Bacteria</taxon>
        <taxon>Pseudomonadati</taxon>
        <taxon>Spirochaetota</taxon>
        <taxon>Spirochaetia</taxon>
        <taxon>Spirochaetales</taxon>
        <taxon>Treponemataceae</taxon>
        <taxon>Treponema</taxon>
    </lineage>
</organism>
<proteinExistence type="predicted"/>
<protein>
    <submittedName>
        <fullName evidence="1">Uncharacterized protein</fullName>
    </submittedName>
</protein>
<comment type="caution">
    <text evidence="1">The sequence shown here is derived from an EMBL/GenBank/DDBJ whole genome shotgun (WGS) entry which is preliminary data.</text>
</comment>
<dbReference type="Proteomes" id="UP000016646">
    <property type="component" value="Unassembled WGS sequence"/>
</dbReference>
<evidence type="ECO:0000313" key="2">
    <source>
        <dbReference type="Proteomes" id="UP000016646"/>
    </source>
</evidence>
<sequence>MSLEAYKVKKRRQKGLHSLKKLCKTKQKSCLRNALRVRLVSSIDCGTVPDMENKETVDSGDTVKIKLYKGFFGVSWFKTVNAK</sequence>
<gene>
    <name evidence="1" type="ORF">HMPREF0860_1768</name>
</gene>
<accession>A0ABP2YI58</accession>
<dbReference type="EMBL" id="AVQI01000082">
    <property type="protein sequence ID" value="ERJ98246.1"/>
    <property type="molecule type" value="Genomic_DNA"/>
</dbReference>
<name>A0ABP2YI58_TRESO</name>
<reference evidence="1 2" key="1">
    <citation type="submission" date="2013-08" db="EMBL/GenBank/DDBJ databases">
        <authorList>
            <person name="Durkin A.S."/>
            <person name="Haft D.R."/>
            <person name="McCorrison J."/>
            <person name="Torralba M."/>
            <person name="Gillis M."/>
            <person name="Haft D.H."/>
            <person name="Methe B."/>
            <person name="Sutton G."/>
            <person name="Nelson K.E."/>
        </authorList>
    </citation>
    <scope>NUCLEOTIDE SEQUENCE [LARGE SCALE GENOMIC DNA]</scope>
    <source>
        <strain evidence="1 2">ATCC 35536</strain>
    </source>
</reference>
<keyword evidence="2" id="KW-1185">Reference proteome</keyword>
<evidence type="ECO:0000313" key="1">
    <source>
        <dbReference type="EMBL" id="ERJ98246.1"/>
    </source>
</evidence>